<keyword evidence="2" id="KW-1185">Reference proteome</keyword>
<reference evidence="3" key="1">
    <citation type="submission" date="2016-11" db="UniProtKB">
        <authorList>
            <consortium name="WormBaseParasite"/>
        </authorList>
    </citation>
    <scope>IDENTIFICATION</scope>
</reference>
<accession>A0A1I7UMZ3</accession>
<feature type="region of interest" description="Disordered" evidence="1">
    <location>
        <begin position="1"/>
        <end position="27"/>
    </location>
</feature>
<organism evidence="2 3">
    <name type="scientific">Caenorhabditis tropicalis</name>
    <dbReference type="NCBI Taxonomy" id="1561998"/>
    <lineage>
        <taxon>Eukaryota</taxon>
        <taxon>Metazoa</taxon>
        <taxon>Ecdysozoa</taxon>
        <taxon>Nematoda</taxon>
        <taxon>Chromadorea</taxon>
        <taxon>Rhabditida</taxon>
        <taxon>Rhabditina</taxon>
        <taxon>Rhabditomorpha</taxon>
        <taxon>Rhabditoidea</taxon>
        <taxon>Rhabditidae</taxon>
        <taxon>Peloderinae</taxon>
        <taxon>Caenorhabditis</taxon>
    </lineage>
</organism>
<evidence type="ECO:0000313" key="3">
    <source>
        <dbReference type="WBParaSite" id="Csp11.Scaffold630.g17594.t1"/>
    </source>
</evidence>
<name>A0A1I7UMZ3_9PELO</name>
<dbReference type="AlphaFoldDB" id="A0A1I7UMZ3"/>
<proteinExistence type="predicted"/>
<feature type="compositionally biased region" description="Basic and acidic residues" evidence="1">
    <location>
        <begin position="14"/>
        <end position="27"/>
    </location>
</feature>
<sequence>MSTFFPSAPTPKKLTSEGKKEGPPKKHKEEGIVVVVRNILSAFCHLLAKEEKTFDLWHMLLVHLLDHGFSRENFLSLIFIYLSMKQFT</sequence>
<evidence type="ECO:0000256" key="1">
    <source>
        <dbReference type="SAM" id="MobiDB-lite"/>
    </source>
</evidence>
<dbReference type="WBParaSite" id="Csp11.Scaffold630.g17594.t1">
    <property type="protein sequence ID" value="Csp11.Scaffold630.g17594.t1"/>
    <property type="gene ID" value="Csp11.Scaffold630.g17594"/>
</dbReference>
<dbReference type="Proteomes" id="UP000095282">
    <property type="component" value="Unplaced"/>
</dbReference>
<evidence type="ECO:0000313" key="2">
    <source>
        <dbReference type="Proteomes" id="UP000095282"/>
    </source>
</evidence>
<protein>
    <submittedName>
        <fullName evidence="3">Small subunit processome component 20 homolog</fullName>
    </submittedName>
</protein>